<organism evidence="11 12">
    <name type="scientific">Acholeplasma oculi</name>
    <dbReference type="NCBI Taxonomy" id="35623"/>
    <lineage>
        <taxon>Bacteria</taxon>
        <taxon>Bacillati</taxon>
        <taxon>Mycoplasmatota</taxon>
        <taxon>Mollicutes</taxon>
        <taxon>Acholeplasmatales</taxon>
        <taxon>Acholeplasmataceae</taxon>
        <taxon>Acholeplasma</taxon>
    </lineage>
</organism>
<evidence type="ECO:0000256" key="6">
    <source>
        <dbReference type="ARBA" id="ARBA00022679"/>
    </source>
</evidence>
<keyword evidence="7 10" id="KW-0119">Carbohydrate metabolism</keyword>
<reference evidence="12" key="1">
    <citation type="submission" date="2014-05" db="EMBL/GenBank/DDBJ databases">
        <authorList>
            <person name="Kube M."/>
        </authorList>
    </citation>
    <scope>NUCLEOTIDE SEQUENCE [LARGE SCALE GENOMIC DNA]</scope>
</reference>
<dbReference type="PATRIC" id="fig|35623.3.peg.727"/>
<dbReference type="EMBL" id="LK028559">
    <property type="protein sequence ID" value="CDR30800.1"/>
    <property type="molecule type" value="Genomic_DNA"/>
</dbReference>
<accession>A0A061AA70</accession>
<dbReference type="HOGENOM" id="CLU_014132_1_0_14"/>
<dbReference type="OrthoDB" id="9811841at2"/>
<name>A0A061AA70_9MOLU</name>
<keyword evidence="5 10" id="KW-0328">Glycosyltransferase</keyword>
<dbReference type="GO" id="GO:0005975">
    <property type="term" value="P:carbohydrate metabolic process"/>
    <property type="evidence" value="ECO:0007669"/>
    <property type="project" value="InterPro"/>
</dbReference>
<dbReference type="PANTHER" id="PTHR32438:SF5">
    <property type="entry name" value="4-ALPHA-GLUCANOTRANSFERASE DPE1, CHLOROPLASTIC_AMYLOPLASTIC"/>
    <property type="match status" value="1"/>
</dbReference>
<comment type="similarity">
    <text evidence="2 10">Belongs to the disproportionating enzyme family.</text>
</comment>
<keyword evidence="6 10" id="KW-0808">Transferase</keyword>
<protein>
    <recommendedName>
        <fullName evidence="4 10">4-alpha-glucanotransferase</fullName>
        <ecNumber evidence="3 10">2.4.1.25</ecNumber>
    </recommendedName>
    <alternativeName>
        <fullName evidence="8 10">Amylomaltase</fullName>
    </alternativeName>
    <alternativeName>
        <fullName evidence="9 10">Disproportionating enzyme</fullName>
    </alternativeName>
</protein>
<dbReference type="Proteomes" id="UP000032434">
    <property type="component" value="Chromosome 1"/>
</dbReference>
<dbReference type="InterPro" id="IPR017853">
    <property type="entry name" value="GH"/>
</dbReference>
<evidence type="ECO:0000256" key="1">
    <source>
        <dbReference type="ARBA" id="ARBA00000439"/>
    </source>
</evidence>
<evidence type="ECO:0000313" key="11">
    <source>
        <dbReference type="EMBL" id="CDR30800.1"/>
    </source>
</evidence>
<evidence type="ECO:0000313" key="12">
    <source>
        <dbReference type="Proteomes" id="UP000032434"/>
    </source>
</evidence>
<dbReference type="InParanoid" id="A0A061AA70"/>
<keyword evidence="12" id="KW-1185">Reference proteome</keyword>
<gene>
    <name evidence="11" type="primary">malQ</name>
    <name evidence="11" type="ORF">Aocu_07270</name>
</gene>
<dbReference type="EC" id="2.4.1.25" evidence="3 10"/>
<dbReference type="PANTHER" id="PTHR32438">
    <property type="entry name" value="4-ALPHA-GLUCANOTRANSFERASE DPE1, CHLOROPLASTIC/AMYLOPLASTIC"/>
    <property type="match status" value="1"/>
</dbReference>
<dbReference type="NCBIfam" id="TIGR00217">
    <property type="entry name" value="malQ"/>
    <property type="match status" value="1"/>
</dbReference>
<dbReference type="AlphaFoldDB" id="A0A061AA70"/>
<dbReference type="Pfam" id="PF02446">
    <property type="entry name" value="Glyco_hydro_77"/>
    <property type="match status" value="1"/>
</dbReference>
<dbReference type="InterPro" id="IPR003385">
    <property type="entry name" value="Glyco_hydro_77"/>
</dbReference>
<evidence type="ECO:0000256" key="7">
    <source>
        <dbReference type="ARBA" id="ARBA00023277"/>
    </source>
</evidence>
<dbReference type="Gene3D" id="3.20.20.80">
    <property type="entry name" value="Glycosidases"/>
    <property type="match status" value="1"/>
</dbReference>
<evidence type="ECO:0000256" key="10">
    <source>
        <dbReference type="RuleBase" id="RU361207"/>
    </source>
</evidence>
<dbReference type="GO" id="GO:0004134">
    <property type="term" value="F:4-alpha-glucanotransferase activity"/>
    <property type="evidence" value="ECO:0007669"/>
    <property type="project" value="UniProtKB-EC"/>
</dbReference>
<dbReference type="KEGG" id="aoc:Aocu_07270"/>
<sequence>MRKAGILLHISSLPSKYGIGTFGKEAYKFVDFLQSTHQSYWQILPLGPTSYGDSPYQTFSAFAMNPYFIDLDILVQEKLLKKSEILDSTSSETHVDFERLYHERFIVLRSAYNRFDKTDSNYIEFLRNESYWLPDYALFMALKASHDGKSWMYWSEAYRLREKEAIEKAYVTHQNEIEFHYFLQFKAYQQWYRLKTYANQKGIEFIGDMPIYVSYDSSDVWTKPQYFQLDENKMPTLVAGVPPDNFSQDGQLWGNPLYRWDVLEKDYYSWWIDRVRSNTYMFDLLRIDHFIGFVNYFGIPFGDKTARNGVWYKGPGQKLFDAIKWQLGDKRIIAEDLGAITDEVRALLQYTGFPGMKLLQFAFDSREESDYIPHLYTKNVIAYTGTHDNETTEQWFKKLPPRDLKYCLDYINHQKGSKTDSLIKATLASIANDAIIPMQDYLNLGSEARFNIPSTLGGNWVWRLKPTEIDRMTKMKIKRFTHLYGRDAK</sequence>
<dbReference type="STRING" id="35623.Aocu_07270"/>
<evidence type="ECO:0000256" key="5">
    <source>
        <dbReference type="ARBA" id="ARBA00022676"/>
    </source>
</evidence>
<evidence type="ECO:0000256" key="3">
    <source>
        <dbReference type="ARBA" id="ARBA00012560"/>
    </source>
</evidence>
<proteinExistence type="inferred from homology"/>
<comment type="catalytic activity">
    <reaction evidence="1 10">
        <text>Transfers a segment of a (1-&gt;4)-alpha-D-glucan to a new position in an acceptor, which may be glucose or a (1-&gt;4)-alpha-D-glucan.</text>
        <dbReference type="EC" id="2.4.1.25"/>
    </reaction>
</comment>
<evidence type="ECO:0000256" key="2">
    <source>
        <dbReference type="ARBA" id="ARBA00005684"/>
    </source>
</evidence>
<evidence type="ECO:0000256" key="4">
    <source>
        <dbReference type="ARBA" id="ARBA00020295"/>
    </source>
</evidence>
<evidence type="ECO:0000256" key="9">
    <source>
        <dbReference type="ARBA" id="ARBA00031501"/>
    </source>
</evidence>
<evidence type="ECO:0000256" key="8">
    <source>
        <dbReference type="ARBA" id="ARBA00031423"/>
    </source>
</evidence>
<dbReference type="SUPFAM" id="SSF51445">
    <property type="entry name" value="(Trans)glycosidases"/>
    <property type="match status" value="1"/>
</dbReference>
<dbReference type="NCBIfam" id="NF011080">
    <property type="entry name" value="PRK14508.1-3"/>
    <property type="match status" value="1"/>
</dbReference>
<dbReference type="RefSeq" id="WP_045749302.1">
    <property type="nucleotide sequence ID" value="NZ_FUZK01000001.1"/>
</dbReference>